<keyword evidence="13" id="KW-1185">Reference proteome</keyword>
<dbReference type="PANTHER" id="PTHR33362:SF2">
    <property type="entry name" value="TRAP TRANSPORTER LARGE PERMEASE PROTEIN"/>
    <property type="match status" value="1"/>
</dbReference>
<evidence type="ECO:0000259" key="10">
    <source>
        <dbReference type="Pfam" id="PF04290"/>
    </source>
</evidence>
<evidence type="ECO:0000313" key="13">
    <source>
        <dbReference type="Proteomes" id="UP000238137"/>
    </source>
</evidence>
<dbReference type="InterPro" id="IPR055348">
    <property type="entry name" value="DctQ"/>
</dbReference>
<dbReference type="InterPro" id="IPR004681">
    <property type="entry name" value="TRAP_DctM"/>
</dbReference>
<evidence type="ECO:0000256" key="2">
    <source>
        <dbReference type="ARBA" id="ARBA00022448"/>
    </source>
</evidence>
<accession>A0A3R7PPI7</accession>
<dbReference type="Pfam" id="PF04290">
    <property type="entry name" value="DctQ"/>
    <property type="match status" value="1"/>
</dbReference>
<evidence type="ECO:0000256" key="8">
    <source>
        <dbReference type="RuleBase" id="RU369079"/>
    </source>
</evidence>
<reference evidence="12" key="1">
    <citation type="submission" date="2018-05" db="EMBL/GenBank/DDBJ databases">
        <title>Reclassification of Methylarcula marina and Methylarcula terricola as Paracoccus methylarcula sp.nov., comb.nov. and Paracoccus terricola comb.nov.</title>
        <authorList>
            <person name="Shmareva M.N."/>
            <person name="Doronina N.V."/>
            <person name="Vasilenko O.V."/>
            <person name="Tarlachkov S.V."/>
            <person name="Trotsenko Y.A."/>
        </authorList>
    </citation>
    <scope>NUCLEOTIDE SEQUENCE [LARGE SCALE GENOMIC DNA]</scope>
    <source>
        <strain evidence="12">VKM B-2159</strain>
    </source>
</reference>
<dbReference type="Pfam" id="PF06808">
    <property type="entry name" value="DctM"/>
    <property type="match status" value="1"/>
</dbReference>
<feature type="transmembrane region" description="Helical" evidence="9">
    <location>
        <begin position="434"/>
        <end position="456"/>
    </location>
</feature>
<evidence type="ECO:0000256" key="3">
    <source>
        <dbReference type="ARBA" id="ARBA00022475"/>
    </source>
</evidence>
<evidence type="ECO:0000256" key="9">
    <source>
        <dbReference type="SAM" id="Phobius"/>
    </source>
</evidence>
<keyword evidence="4 8" id="KW-0997">Cell inner membrane</keyword>
<feature type="transmembrane region" description="Helical" evidence="9">
    <location>
        <begin position="332"/>
        <end position="354"/>
    </location>
</feature>
<organism evidence="12 13">
    <name type="scientific">Paracoccus methylarcula</name>
    <dbReference type="NCBI Taxonomy" id="72022"/>
    <lineage>
        <taxon>Bacteria</taxon>
        <taxon>Pseudomonadati</taxon>
        <taxon>Pseudomonadota</taxon>
        <taxon>Alphaproteobacteria</taxon>
        <taxon>Rhodobacterales</taxon>
        <taxon>Paracoccaceae</taxon>
        <taxon>Paracoccus</taxon>
    </lineage>
</organism>
<dbReference type="GO" id="GO:0005886">
    <property type="term" value="C:plasma membrane"/>
    <property type="evidence" value="ECO:0007669"/>
    <property type="project" value="UniProtKB-SubCell"/>
</dbReference>
<keyword evidence="5 9" id="KW-0812">Transmembrane</keyword>
<protein>
    <submittedName>
        <fullName evidence="12">TRAP transporter large permease</fullName>
    </submittedName>
</protein>
<feature type="transmembrane region" description="Helical" evidence="9">
    <location>
        <begin position="127"/>
        <end position="146"/>
    </location>
</feature>
<proteinExistence type="predicted"/>
<evidence type="ECO:0000256" key="1">
    <source>
        <dbReference type="ARBA" id="ARBA00004429"/>
    </source>
</evidence>
<dbReference type="InterPro" id="IPR010656">
    <property type="entry name" value="DctM"/>
</dbReference>
<keyword evidence="3" id="KW-1003">Cell membrane</keyword>
<evidence type="ECO:0000256" key="7">
    <source>
        <dbReference type="ARBA" id="ARBA00023136"/>
    </source>
</evidence>
<comment type="function">
    <text evidence="8">Part of the tripartite ATP-independent periplasmic (TRAP) transport system.</text>
</comment>
<dbReference type="AlphaFoldDB" id="A0A3R7PPI7"/>
<keyword evidence="6 9" id="KW-1133">Transmembrane helix</keyword>
<feature type="transmembrane region" description="Helical" evidence="9">
    <location>
        <begin position="468"/>
        <end position="489"/>
    </location>
</feature>
<dbReference type="Proteomes" id="UP000238137">
    <property type="component" value="Unassembled WGS sequence"/>
</dbReference>
<feature type="domain" description="Tripartite ATP-independent periplasmic transporters DctQ component" evidence="10">
    <location>
        <begin position="23"/>
        <end position="144"/>
    </location>
</feature>
<keyword evidence="2 8" id="KW-0813">Transport</keyword>
<feature type="transmembrane region" description="Helical" evidence="9">
    <location>
        <begin position="85"/>
        <end position="107"/>
    </location>
</feature>
<feature type="transmembrane region" description="Helical" evidence="9">
    <location>
        <begin position="520"/>
        <end position="547"/>
    </location>
</feature>
<evidence type="ECO:0000259" key="11">
    <source>
        <dbReference type="Pfam" id="PF06808"/>
    </source>
</evidence>
<feature type="transmembrane region" description="Helical" evidence="9">
    <location>
        <begin position="403"/>
        <end position="422"/>
    </location>
</feature>
<dbReference type="PANTHER" id="PTHR33362">
    <property type="entry name" value="SIALIC ACID TRAP TRANSPORTER PERMEASE PROTEIN SIAT-RELATED"/>
    <property type="match status" value="1"/>
</dbReference>
<dbReference type="GO" id="GO:0022857">
    <property type="term" value="F:transmembrane transporter activity"/>
    <property type="evidence" value="ECO:0007669"/>
    <property type="project" value="UniProtKB-UniRule"/>
</dbReference>
<comment type="caution">
    <text evidence="12">The sequence shown here is derived from an EMBL/GenBank/DDBJ whole genome shotgun (WGS) entry which is preliminary data.</text>
</comment>
<keyword evidence="7 9" id="KW-0472">Membrane</keyword>
<evidence type="ECO:0000256" key="4">
    <source>
        <dbReference type="ARBA" id="ARBA00022519"/>
    </source>
</evidence>
<feature type="transmembrane region" description="Helical" evidence="9">
    <location>
        <begin position="295"/>
        <end position="320"/>
    </location>
</feature>
<feature type="transmembrane region" description="Helical" evidence="9">
    <location>
        <begin position="496"/>
        <end position="514"/>
    </location>
</feature>
<comment type="subcellular location">
    <subcellularLocation>
        <location evidence="1 8">Cell inner membrane</location>
        <topology evidence="1 8">Multi-pass membrane protein</topology>
    </subcellularLocation>
</comment>
<feature type="transmembrane region" description="Helical" evidence="9">
    <location>
        <begin position="215"/>
        <end position="240"/>
    </location>
</feature>
<feature type="transmembrane region" description="Helical" evidence="9">
    <location>
        <begin position="559"/>
        <end position="583"/>
    </location>
</feature>
<sequence>MRRIERAFILLNGTAVIAGLALMAVVVGWNVSARYLWANSLPWADEVARYTMIWLTFLGSGLALREGAHVAISNAQEALPGPAQYWLRWIILLVLFGFFAFMVWVGIDYMNRMAIQKSAALRLPMKWVYAAMPAGFALMIVHLALIAPRYLRAGLASTDEAPVVEILIATFLILMLAGVPVAFALALAAFAAVTITGQYPLVVVVKEMFTGLDSFPLLAVPFFILAAEIMSAGAISAMLLRFASQFVGHLRGGLGYTNVLTSTLFAGISGSALADAAGPGAMMVRMMEKGGYGRAYAGALTIATSVVGPIIPPSITMIIYALQDRNVSVGSLFMAGILPGLLISGAMAGVNWWISRKRGYRSAEPRPPVAQMIRNTLAASPALFLVVLIVGGIRGGVFTPTEASVIAVAYAIVVSAVIYRGFTLRDLWGAFWRAGIMSVAVLMILAAARAFAWVLIIEGVPQAMADTVIAMDLSPIAFLLMVNLLLLAFGMFMDPLPGVMILVPILAPIAHGLGIAADHFAIIVIVNLTFGLITPPVGGLIFVVASATKQRPSDLIRELPPFFLAAIAVLLILTFVPALSTWLPALGGFSRG</sequence>
<feature type="transmembrane region" description="Helical" evidence="9">
    <location>
        <begin position="7"/>
        <end position="27"/>
    </location>
</feature>
<feature type="transmembrane region" description="Helical" evidence="9">
    <location>
        <begin position="166"/>
        <end position="195"/>
    </location>
</feature>
<name>A0A3R7PPI7_9RHOB</name>
<dbReference type="OrthoDB" id="9790209at2"/>
<evidence type="ECO:0000313" key="12">
    <source>
        <dbReference type="EMBL" id="RNF34401.1"/>
    </source>
</evidence>
<gene>
    <name evidence="12" type="ORF">A7A09_010925</name>
</gene>
<evidence type="ECO:0000256" key="6">
    <source>
        <dbReference type="ARBA" id="ARBA00022989"/>
    </source>
</evidence>
<dbReference type="EMBL" id="PXNQ02000006">
    <property type="protein sequence ID" value="RNF34401.1"/>
    <property type="molecule type" value="Genomic_DNA"/>
</dbReference>
<feature type="domain" description="TRAP C4-dicarboxylate transport system permease DctM subunit" evidence="11">
    <location>
        <begin position="169"/>
        <end position="579"/>
    </location>
</feature>
<evidence type="ECO:0000256" key="5">
    <source>
        <dbReference type="ARBA" id="ARBA00022692"/>
    </source>
</evidence>
<dbReference type="NCBIfam" id="TIGR00786">
    <property type="entry name" value="dctM"/>
    <property type="match status" value="1"/>
</dbReference>
<feature type="transmembrane region" description="Helical" evidence="9">
    <location>
        <begin position="375"/>
        <end position="397"/>
    </location>
</feature>